<feature type="transmembrane region" description="Helical" evidence="1">
    <location>
        <begin position="12"/>
        <end position="30"/>
    </location>
</feature>
<evidence type="ECO:0008006" key="4">
    <source>
        <dbReference type="Google" id="ProtNLM"/>
    </source>
</evidence>
<protein>
    <recommendedName>
        <fullName evidence="4">MFS transporter</fullName>
    </recommendedName>
</protein>
<sequence length="70" mass="7541">MKLEVIATKVGLASFTIIMVVGNGLFIPIMPSIQDELYLTAGQTSFLLSVFSYAGALMIPVSGLVSILYW</sequence>
<keyword evidence="1" id="KW-0472">Membrane</keyword>
<feature type="transmembrane region" description="Helical" evidence="1">
    <location>
        <begin position="50"/>
        <end position="69"/>
    </location>
</feature>
<dbReference type="InterPro" id="IPR036259">
    <property type="entry name" value="MFS_trans_sf"/>
</dbReference>
<evidence type="ECO:0000313" key="3">
    <source>
        <dbReference type="Proteomes" id="UP001203665"/>
    </source>
</evidence>
<dbReference type="EMBL" id="JAMQJY010000006">
    <property type="protein sequence ID" value="MCM2677819.1"/>
    <property type="molecule type" value="Genomic_DNA"/>
</dbReference>
<keyword evidence="1" id="KW-1133">Transmembrane helix</keyword>
<proteinExistence type="predicted"/>
<name>A0ABT0XRC5_9BACI</name>
<accession>A0ABT0XRC5</accession>
<dbReference type="RefSeq" id="WP_251611617.1">
    <property type="nucleotide sequence ID" value="NZ_JAMQJY010000006.1"/>
</dbReference>
<organism evidence="2 3">
    <name type="scientific">Alkalicoccobacillus plakortidis</name>
    <dbReference type="NCBI Taxonomy" id="444060"/>
    <lineage>
        <taxon>Bacteria</taxon>
        <taxon>Bacillati</taxon>
        <taxon>Bacillota</taxon>
        <taxon>Bacilli</taxon>
        <taxon>Bacillales</taxon>
        <taxon>Bacillaceae</taxon>
        <taxon>Alkalicoccobacillus</taxon>
    </lineage>
</organism>
<evidence type="ECO:0000256" key="1">
    <source>
        <dbReference type="SAM" id="Phobius"/>
    </source>
</evidence>
<keyword evidence="1" id="KW-0812">Transmembrane</keyword>
<comment type="caution">
    <text evidence="2">The sequence shown here is derived from an EMBL/GenBank/DDBJ whole genome shotgun (WGS) entry which is preliminary data.</text>
</comment>
<dbReference type="Proteomes" id="UP001203665">
    <property type="component" value="Unassembled WGS sequence"/>
</dbReference>
<gene>
    <name evidence="2" type="ORF">NDM98_21990</name>
</gene>
<keyword evidence="3" id="KW-1185">Reference proteome</keyword>
<evidence type="ECO:0000313" key="2">
    <source>
        <dbReference type="EMBL" id="MCM2677819.1"/>
    </source>
</evidence>
<reference evidence="2" key="1">
    <citation type="submission" date="2022-06" db="EMBL/GenBank/DDBJ databases">
        <title>Alkalicoccobacillus porphyridii sp. nov., isolated from a marine red alga, Porphyridium purpureum and reclassification of Shouchella plakortidis and Shouchella gibsonii as Alkalicoccobacillus plakortidis comb. nov. and Alkalicoccobacillus gibsonii comb. nov.</title>
        <authorList>
            <person name="Kim K.H."/>
            <person name="Lee J.K."/>
            <person name="Han D.M."/>
            <person name="Baek J.H."/>
            <person name="Jeon C.O."/>
        </authorList>
    </citation>
    <scope>NUCLEOTIDE SEQUENCE</scope>
    <source>
        <strain evidence="2">DSM 19153</strain>
    </source>
</reference>
<dbReference type="SUPFAM" id="SSF103473">
    <property type="entry name" value="MFS general substrate transporter"/>
    <property type="match status" value="1"/>
</dbReference>